<evidence type="ECO:0000313" key="1">
    <source>
        <dbReference type="EMBL" id="KAJ5247699.1"/>
    </source>
</evidence>
<accession>A0A9W9PIY7</accession>
<evidence type="ECO:0000313" key="2">
    <source>
        <dbReference type="Proteomes" id="UP001150941"/>
    </source>
</evidence>
<dbReference type="AlphaFoldDB" id="A0A9W9PIY7"/>
<dbReference type="RefSeq" id="XP_058335120.1">
    <property type="nucleotide sequence ID" value="XM_058471979.1"/>
</dbReference>
<name>A0A9W9PIY7_9EURO</name>
<dbReference type="EMBL" id="JAPQKS010000002">
    <property type="protein sequence ID" value="KAJ5247699.1"/>
    <property type="molecule type" value="Genomic_DNA"/>
</dbReference>
<proteinExistence type="predicted"/>
<gene>
    <name evidence="1" type="ORF">N7468_002682</name>
</gene>
<sequence>MRASGLQVHKVIFGLITPGASAWLTVPLAAPLHTGDIFPTSPYSALFACGRNFRAELGWWSYRIAFYHATGSLVPPPLPLSGHRMILLIHFHTCCHPMCGPIS</sequence>
<reference evidence="1" key="1">
    <citation type="submission" date="2022-11" db="EMBL/GenBank/DDBJ databases">
        <authorList>
            <person name="Petersen C."/>
        </authorList>
    </citation>
    <scope>NUCLEOTIDE SEQUENCE</scope>
    <source>
        <strain evidence="1">IBT 19713</strain>
    </source>
</reference>
<protein>
    <submittedName>
        <fullName evidence="1">Uncharacterized protein</fullName>
    </submittedName>
</protein>
<comment type="caution">
    <text evidence="1">The sequence shown here is derived from an EMBL/GenBank/DDBJ whole genome shotgun (WGS) entry which is preliminary data.</text>
</comment>
<reference evidence="1" key="2">
    <citation type="journal article" date="2023" name="IMA Fungus">
        <title>Comparative genomic study of the Penicillium genus elucidates a diverse pangenome and 15 lateral gene transfer events.</title>
        <authorList>
            <person name="Petersen C."/>
            <person name="Sorensen T."/>
            <person name="Nielsen M.R."/>
            <person name="Sondergaard T.E."/>
            <person name="Sorensen J.L."/>
            <person name="Fitzpatrick D.A."/>
            <person name="Frisvad J.C."/>
            <person name="Nielsen K.L."/>
        </authorList>
    </citation>
    <scope>NUCLEOTIDE SEQUENCE</scope>
    <source>
        <strain evidence="1">IBT 19713</strain>
    </source>
</reference>
<dbReference type="GeneID" id="83199282"/>
<keyword evidence="2" id="KW-1185">Reference proteome</keyword>
<organism evidence="1 2">
    <name type="scientific">Penicillium chermesinum</name>
    <dbReference type="NCBI Taxonomy" id="63820"/>
    <lineage>
        <taxon>Eukaryota</taxon>
        <taxon>Fungi</taxon>
        <taxon>Dikarya</taxon>
        <taxon>Ascomycota</taxon>
        <taxon>Pezizomycotina</taxon>
        <taxon>Eurotiomycetes</taxon>
        <taxon>Eurotiomycetidae</taxon>
        <taxon>Eurotiales</taxon>
        <taxon>Aspergillaceae</taxon>
        <taxon>Penicillium</taxon>
    </lineage>
</organism>
<dbReference type="Proteomes" id="UP001150941">
    <property type="component" value="Unassembled WGS sequence"/>
</dbReference>